<organism evidence="2 3">
    <name type="scientific">Vespula pensylvanica</name>
    <name type="common">Western yellow jacket</name>
    <name type="synonym">Wasp</name>
    <dbReference type="NCBI Taxonomy" id="30213"/>
    <lineage>
        <taxon>Eukaryota</taxon>
        <taxon>Metazoa</taxon>
        <taxon>Ecdysozoa</taxon>
        <taxon>Arthropoda</taxon>
        <taxon>Hexapoda</taxon>
        <taxon>Insecta</taxon>
        <taxon>Pterygota</taxon>
        <taxon>Neoptera</taxon>
        <taxon>Endopterygota</taxon>
        <taxon>Hymenoptera</taxon>
        <taxon>Apocrita</taxon>
        <taxon>Aculeata</taxon>
        <taxon>Vespoidea</taxon>
        <taxon>Vespidae</taxon>
        <taxon>Vespinae</taxon>
        <taxon>Vespula</taxon>
    </lineage>
</organism>
<dbReference type="Proteomes" id="UP000600918">
    <property type="component" value="Unassembled WGS sequence"/>
</dbReference>
<comment type="caution">
    <text evidence="2">The sequence shown here is derived from an EMBL/GenBank/DDBJ whole genome shotgun (WGS) entry which is preliminary data.</text>
</comment>
<name>A0A834NCM9_VESPE</name>
<evidence type="ECO:0000256" key="1">
    <source>
        <dbReference type="SAM" id="MobiDB-lite"/>
    </source>
</evidence>
<keyword evidence="3" id="KW-1185">Reference proteome</keyword>
<dbReference type="AlphaFoldDB" id="A0A834NCM9"/>
<sequence length="78" mass="9023">MGFPEEKSPPKVANSAILVAFRQTRNVLLEAKQEKLRKTHPVCHDARSEAFSRDTTPRNDNHFDRLLEHDEASKKRIL</sequence>
<evidence type="ECO:0000313" key="2">
    <source>
        <dbReference type="EMBL" id="KAF7404090.1"/>
    </source>
</evidence>
<feature type="region of interest" description="Disordered" evidence="1">
    <location>
        <begin position="47"/>
        <end position="78"/>
    </location>
</feature>
<protein>
    <submittedName>
        <fullName evidence="2">Uncharacterized protein</fullName>
    </submittedName>
</protein>
<proteinExistence type="predicted"/>
<reference evidence="2" key="1">
    <citation type="journal article" date="2020" name="G3 (Bethesda)">
        <title>High-Quality Assemblies for Three Invasive Social Wasps from the &lt;i&gt;Vespula&lt;/i&gt; Genus.</title>
        <authorList>
            <person name="Harrop T.W.R."/>
            <person name="Guhlin J."/>
            <person name="McLaughlin G.M."/>
            <person name="Permina E."/>
            <person name="Stockwell P."/>
            <person name="Gilligan J."/>
            <person name="Le Lec M.F."/>
            <person name="Gruber M.A.M."/>
            <person name="Quinn O."/>
            <person name="Lovegrove M."/>
            <person name="Duncan E.J."/>
            <person name="Remnant E.J."/>
            <person name="Van Eeckhoven J."/>
            <person name="Graham B."/>
            <person name="Knapp R.A."/>
            <person name="Langford K.W."/>
            <person name="Kronenberg Z."/>
            <person name="Press M.O."/>
            <person name="Eacker S.M."/>
            <person name="Wilson-Rankin E.E."/>
            <person name="Purcell J."/>
            <person name="Lester P.J."/>
            <person name="Dearden P.K."/>
        </authorList>
    </citation>
    <scope>NUCLEOTIDE SEQUENCE</scope>
    <source>
        <strain evidence="2">Volc-1</strain>
    </source>
</reference>
<evidence type="ECO:0000313" key="3">
    <source>
        <dbReference type="Proteomes" id="UP000600918"/>
    </source>
</evidence>
<gene>
    <name evidence="2" type="ORF">H0235_014784</name>
</gene>
<dbReference type="EMBL" id="JACSDY010000016">
    <property type="protein sequence ID" value="KAF7404090.1"/>
    <property type="molecule type" value="Genomic_DNA"/>
</dbReference>
<accession>A0A834NCM9</accession>